<evidence type="ECO:0000256" key="1">
    <source>
        <dbReference type="ARBA" id="ARBA00004141"/>
    </source>
</evidence>
<evidence type="ECO:0000313" key="9">
    <source>
        <dbReference type="Proteomes" id="UP001600888"/>
    </source>
</evidence>
<feature type="transmembrane region" description="Helical" evidence="6">
    <location>
        <begin position="63"/>
        <end position="82"/>
    </location>
</feature>
<dbReference type="EMBL" id="JBAWTH010000022">
    <property type="protein sequence ID" value="KAL2286879.1"/>
    <property type="molecule type" value="Genomic_DNA"/>
</dbReference>
<dbReference type="InterPro" id="IPR049326">
    <property type="entry name" value="Rhodopsin_dom_fungi"/>
</dbReference>
<gene>
    <name evidence="8" type="ORF">FJTKL_06404</name>
</gene>
<keyword evidence="3 6" id="KW-1133">Transmembrane helix</keyword>
<feature type="transmembrane region" description="Helical" evidence="6">
    <location>
        <begin position="268"/>
        <end position="296"/>
    </location>
</feature>
<dbReference type="InterPro" id="IPR052337">
    <property type="entry name" value="SAT4-like"/>
</dbReference>
<feature type="transmembrane region" description="Helical" evidence="6">
    <location>
        <begin position="110"/>
        <end position="134"/>
    </location>
</feature>
<sequence length="377" mass="41996">MSNASTVFDLLGQVDNLSEPVPALNQRPVAFGLLISFLAVSHICAISRLYVRFRVSKCPGWDDLLVFLSMIASLALTLSVLLCFDRGLGKHFITFVSDQTRLVDFTKNSYVMHACYPTATALIKLAILFQYLRLFDETKSILRQTTFVMIGIVSLWGLAFSFISWFPAFPVSAEWDFNNTSGVRYGFGSLDPSSVVAASLAQTSTNMVLDLIVLAIPVSYYLQPKLDWKSQASLMVLFSLGSVVNVLSLFRLISIVDTRAGIFPTYDPSWYGCSAIVLAALEVSLATVCASLPVFWPVMKFNWGTIFVTYEVSVTREENYVELDEAQAPRDRIDPWNAHLKGPYVHDIEMGDMAHRKDVDWSEGSSMADSGLQKTKH</sequence>
<protein>
    <recommendedName>
        <fullName evidence="7">Rhodopsin domain-containing protein</fullName>
    </recommendedName>
</protein>
<keyword evidence="4 6" id="KW-0472">Membrane</keyword>
<evidence type="ECO:0000256" key="2">
    <source>
        <dbReference type="ARBA" id="ARBA00022692"/>
    </source>
</evidence>
<evidence type="ECO:0000313" key="8">
    <source>
        <dbReference type="EMBL" id="KAL2286879.1"/>
    </source>
</evidence>
<feature type="transmembrane region" description="Helical" evidence="6">
    <location>
        <begin position="29"/>
        <end position="51"/>
    </location>
</feature>
<feature type="transmembrane region" description="Helical" evidence="6">
    <location>
        <begin position="200"/>
        <end position="222"/>
    </location>
</feature>
<dbReference type="Proteomes" id="UP001600888">
    <property type="component" value="Unassembled WGS sequence"/>
</dbReference>
<evidence type="ECO:0000256" key="6">
    <source>
        <dbReference type="SAM" id="Phobius"/>
    </source>
</evidence>
<feature type="domain" description="Rhodopsin" evidence="7">
    <location>
        <begin position="48"/>
        <end position="300"/>
    </location>
</feature>
<dbReference type="PANTHER" id="PTHR33048:SF47">
    <property type="entry name" value="INTEGRAL MEMBRANE PROTEIN-RELATED"/>
    <property type="match status" value="1"/>
</dbReference>
<evidence type="ECO:0000256" key="5">
    <source>
        <dbReference type="ARBA" id="ARBA00038359"/>
    </source>
</evidence>
<proteinExistence type="inferred from homology"/>
<evidence type="ECO:0000256" key="4">
    <source>
        <dbReference type="ARBA" id="ARBA00023136"/>
    </source>
</evidence>
<comment type="subcellular location">
    <subcellularLocation>
        <location evidence="1">Membrane</location>
        <topology evidence="1">Multi-pass membrane protein</topology>
    </subcellularLocation>
</comment>
<reference evidence="8 9" key="1">
    <citation type="submission" date="2024-03" db="EMBL/GenBank/DDBJ databases">
        <title>A high-quality draft genome sequence of Diaporthe vaccinii, a causative agent of upright dieback and viscid rot disease in cranberry plants.</title>
        <authorList>
            <person name="Sarrasin M."/>
            <person name="Lang B.F."/>
            <person name="Burger G."/>
        </authorList>
    </citation>
    <scope>NUCLEOTIDE SEQUENCE [LARGE SCALE GENOMIC DNA]</scope>
    <source>
        <strain evidence="8 9">IS7</strain>
    </source>
</reference>
<name>A0ABR4EWR0_9PEZI</name>
<comment type="caution">
    <text evidence="8">The sequence shown here is derived from an EMBL/GenBank/DDBJ whole genome shotgun (WGS) entry which is preliminary data.</text>
</comment>
<dbReference type="Pfam" id="PF20684">
    <property type="entry name" value="Fung_rhodopsin"/>
    <property type="match status" value="1"/>
</dbReference>
<feature type="transmembrane region" description="Helical" evidence="6">
    <location>
        <begin position="146"/>
        <end position="166"/>
    </location>
</feature>
<accession>A0ABR4EWR0</accession>
<feature type="transmembrane region" description="Helical" evidence="6">
    <location>
        <begin position="234"/>
        <end position="256"/>
    </location>
</feature>
<organism evidence="8 9">
    <name type="scientific">Diaporthe vaccinii</name>
    <dbReference type="NCBI Taxonomy" id="105482"/>
    <lineage>
        <taxon>Eukaryota</taxon>
        <taxon>Fungi</taxon>
        <taxon>Dikarya</taxon>
        <taxon>Ascomycota</taxon>
        <taxon>Pezizomycotina</taxon>
        <taxon>Sordariomycetes</taxon>
        <taxon>Sordariomycetidae</taxon>
        <taxon>Diaporthales</taxon>
        <taxon>Diaporthaceae</taxon>
        <taxon>Diaporthe</taxon>
        <taxon>Diaporthe eres species complex</taxon>
    </lineage>
</organism>
<comment type="similarity">
    <text evidence="5">Belongs to the SAT4 family.</text>
</comment>
<keyword evidence="9" id="KW-1185">Reference proteome</keyword>
<keyword evidence="2 6" id="KW-0812">Transmembrane</keyword>
<evidence type="ECO:0000259" key="7">
    <source>
        <dbReference type="Pfam" id="PF20684"/>
    </source>
</evidence>
<evidence type="ECO:0000256" key="3">
    <source>
        <dbReference type="ARBA" id="ARBA00022989"/>
    </source>
</evidence>
<dbReference type="PANTHER" id="PTHR33048">
    <property type="entry name" value="PTH11-LIKE INTEGRAL MEMBRANE PROTEIN (AFU_ORTHOLOGUE AFUA_5G11245)"/>
    <property type="match status" value="1"/>
</dbReference>